<feature type="non-terminal residue" evidence="3">
    <location>
        <position position="505"/>
    </location>
</feature>
<comment type="caution">
    <text evidence="3">The sequence shown here is derived from an EMBL/GenBank/DDBJ whole genome shotgun (WGS) entry which is preliminary data.</text>
</comment>
<sequence length="505" mass="52069">CQVRGGPQREIGLCVANEQPPSRKVQQARNEQTRDSGAKDRGRLCAVERPDSDREIAREPGSFASPSPPSAPRAPACAAAGLVLLPPAQLRPPPPAGPFRPPRAAGTARETLAGPRSARSLSPRPTPPRPPHKSAAAAAAGATASPNVPRTSPAMKILASACLGSPTVGALPGAQSDHAFVAGSDQAQKPGLSSLLGHKVTAASVDSLAASNRSLAAAAESGVAGSAADLSAFPPRVYKASGSTASLQAGNVTAQSATFFTPYSSSTTTSSSVGEVVSHAPAAAAAAPGPASVGVAGDPAQRPARSLLSSFGIGPPKVKAKTFPPVTTAASVEQRVAESAGAGSAVPLRPAELADLMVLPGSDSPSAKKPPQLIDLRPLDQFQAEHLIGSVNVNLPTLLVKRYRRGSMNNFNLESFITTNEGKEVHRKRVVSDVVVVYDDAMDQRKDDEPSWALLGVLSRDVAQGKIKLCWLVGGYQAFKEWDTTGAYRITAEPSNTGRERSGTM</sequence>
<protein>
    <recommendedName>
        <fullName evidence="2">Rhodanese domain-containing protein</fullName>
    </recommendedName>
</protein>
<feature type="domain" description="Rhodanese" evidence="2">
    <location>
        <begin position="367"/>
        <end position="399"/>
    </location>
</feature>
<proteinExistence type="predicted"/>
<reference evidence="3 4" key="1">
    <citation type="journal article" name="Sci. Rep.">
        <title>Genome-scale phylogenetic analyses confirm Olpidium as the closest living zoosporic fungus to the non-flagellated, terrestrial fungi.</title>
        <authorList>
            <person name="Chang Y."/>
            <person name="Rochon D."/>
            <person name="Sekimoto S."/>
            <person name="Wang Y."/>
            <person name="Chovatia M."/>
            <person name="Sandor L."/>
            <person name="Salamov A."/>
            <person name="Grigoriev I.V."/>
            <person name="Stajich J.E."/>
            <person name="Spatafora J.W."/>
        </authorList>
    </citation>
    <scope>NUCLEOTIDE SEQUENCE [LARGE SCALE GENOMIC DNA]</scope>
    <source>
        <strain evidence="3">S191</strain>
    </source>
</reference>
<dbReference type="Gene3D" id="3.40.250.10">
    <property type="entry name" value="Rhodanese-like domain"/>
    <property type="match status" value="1"/>
</dbReference>
<dbReference type="InterPro" id="IPR036873">
    <property type="entry name" value="Rhodanese-like_dom_sf"/>
</dbReference>
<dbReference type="PROSITE" id="PS50206">
    <property type="entry name" value="RHODANESE_3"/>
    <property type="match status" value="1"/>
</dbReference>
<dbReference type="EMBL" id="JAEFCI010013260">
    <property type="protein sequence ID" value="KAG5455505.1"/>
    <property type="molecule type" value="Genomic_DNA"/>
</dbReference>
<gene>
    <name evidence="3" type="ORF">BJ554DRAFT_5058</name>
</gene>
<evidence type="ECO:0000259" key="2">
    <source>
        <dbReference type="PROSITE" id="PS50206"/>
    </source>
</evidence>
<feature type="compositionally biased region" description="Low complexity" evidence="1">
    <location>
        <begin position="113"/>
        <end position="123"/>
    </location>
</feature>
<name>A0A8H7ZLT9_9FUNG</name>
<dbReference type="Pfam" id="PF00581">
    <property type="entry name" value="Rhodanese"/>
    <property type="match status" value="1"/>
</dbReference>
<feature type="compositionally biased region" description="Low complexity" evidence="1">
    <location>
        <begin position="133"/>
        <end position="144"/>
    </location>
</feature>
<dbReference type="SUPFAM" id="SSF52821">
    <property type="entry name" value="Rhodanese/Cell cycle control phosphatase"/>
    <property type="match status" value="1"/>
</dbReference>
<evidence type="ECO:0000313" key="4">
    <source>
        <dbReference type="Proteomes" id="UP000673691"/>
    </source>
</evidence>
<feature type="region of interest" description="Disordered" evidence="1">
    <location>
        <begin position="1"/>
        <end position="149"/>
    </location>
</feature>
<feature type="compositionally biased region" description="Low complexity" evidence="1">
    <location>
        <begin position="73"/>
        <end position="88"/>
    </location>
</feature>
<dbReference type="OrthoDB" id="273181at2759"/>
<evidence type="ECO:0000313" key="3">
    <source>
        <dbReference type="EMBL" id="KAG5455505.1"/>
    </source>
</evidence>
<keyword evidence="4" id="KW-1185">Reference proteome</keyword>
<organism evidence="3 4">
    <name type="scientific">Olpidium bornovanus</name>
    <dbReference type="NCBI Taxonomy" id="278681"/>
    <lineage>
        <taxon>Eukaryota</taxon>
        <taxon>Fungi</taxon>
        <taxon>Fungi incertae sedis</taxon>
        <taxon>Olpidiomycota</taxon>
        <taxon>Olpidiomycotina</taxon>
        <taxon>Olpidiomycetes</taxon>
        <taxon>Olpidiales</taxon>
        <taxon>Olpidiaceae</taxon>
        <taxon>Olpidium</taxon>
    </lineage>
</organism>
<feature type="non-terminal residue" evidence="3">
    <location>
        <position position="1"/>
    </location>
</feature>
<accession>A0A8H7ZLT9</accession>
<dbReference type="AlphaFoldDB" id="A0A8H7ZLT9"/>
<feature type="compositionally biased region" description="Pro residues" evidence="1">
    <location>
        <begin position="89"/>
        <end position="101"/>
    </location>
</feature>
<evidence type="ECO:0000256" key="1">
    <source>
        <dbReference type="SAM" id="MobiDB-lite"/>
    </source>
</evidence>
<feature type="compositionally biased region" description="Basic and acidic residues" evidence="1">
    <location>
        <begin position="31"/>
        <end position="58"/>
    </location>
</feature>
<dbReference type="InterPro" id="IPR001763">
    <property type="entry name" value="Rhodanese-like_dom"/>
</dbReference>
<dbReference type="Proteomes" id="UP000673691">
    <property type="component" value="Unassembled WGS sequence"/>
</dbReference>